<dbReference type="PANTHER" id="PTHR11571">
    <property type="entry name" value="GLUTATHIONE S-TRANSFERASE"/>
    <property type="match status" value="1"/>
</dbReference>
<dbReference type="SUPFAM" id="SSF47616">
    <property type="entry name" value="GST C-terminal domain-like"/>
    <property type="match status" value="1"/>
</dbReference>
<dbReference type="GO" id="GO:0006749">
    <property type="term" value="P:glutathione metabolic process"/>
    <property type="evidence" value="ECO:0007669"/>
    <property type="project" value="TreeGrafter"/>
</dbReference>
<sequence>MSTYKFTYFNIRGLGETSRYIFALAGQEYEDIRIDIADWNTFKETTPLGQLPFLEVDGHRIPQSMAIHRYLGRKFDLYGGSDIEKAQIDVVLDILNDLNAQAGKATYEQDEEVKQRFRKELIEVQGPKYLAMLEKRLTANQGGDGFFVGSKISIADLAVFNWMHDRLSDLKIVNKEPKLQAHAERVKALPQIDAWLKKRPVTNV</sequence>
<dbReference type="OrthoDB" id="414243at2759"/>
<dbReference type="InterPro" id="IPR036249">
    <property type="entry name" value="Thioredoxin-like_sf"/>
</dbReference>
<dbReference type="SFLD" id="SFLDG00363">
    <property type="entry name" value="AMPS_(cytGST):_Alpha-__Mu-__Pi"/>
    <property type="match status" value="1"/>
</dbReference>
<proteinExistence type="predicted"/>
<gene>
    <name evidence="3" type="ORF">HOLleu_31766</name>
</gene>
<protein>
    <submittedName>
        <fullName evidence="3">Glutathione S-transferase 5</fullName>
    </submittedName>
</protein>
<dbReference type="Pfam" id="PF14497">
    <property type="entry name" value="GST_C_3"/>
    <property type="match status" value="1"/>
</dbReference>
<dbReference type="Proteomes" id="UP001152320">
    <property type="component" value="Chromosome 16"/>
</dbReference>
<feature type="domain" description="GST C-terminal" evidence="2">
    <location>
        <begin position="81"/>
        <end position="204"/>
    </location>
</feature>
<dbReference type="InterPro" id="IPR036282">
    <property type="entry name" value="Glutathione-S-Trfase_C_sf"/>
</dbReference>
<dbReference type="GO" id="GO:0004364">
    <property type="term" value="F:glutathione transferase activity"/>
    <property type="evidence" value="ECO:0007669"/>
    <property type="project" value="TreeGrafter"/>
</dbReference>
<dbReference type="CDD" id="cd03192">
    <property type="entry name" value="GST_C_Sigma_like"/>
    <property type="match status" value="1"/>
</dbReference>
<evidence type="ECO:0000259" key="2">
    <source>
        <dbReference type="PROSITE" id="PS50405"/>
    </source>
</evidence>
<dbReference type="InterPro" id="IPR010987">
    <property type="entry name" value="Glutathione-S-Trfase_C-like"/>
</dbReference>
<accession>A0A9Q1BIG9</accession>
<keyword evidence="4" id="KW-1185">Reference proteome</keyword>
<dbReference type="CDD" id="cd03039">
    <property type="entry name" value="GST_N_Sigma_like"/>
    <property type="match status" value="1"/>
</dbReference>
<dbReference type="EMBL" id="JAIZAY010000016">
    <property type="protein sequence ID" value="KAJ8026822.1"/>
    <property type="molecule type" value="Genomic_DNA"/>
</dbReference>
<dbReference type="Gene3D" id="1.20.1050.10">
    <property type="match status" value="1"/>
</dbReference>
<dbReference type="Pfam" id="PF02798">
    <property type="entry name" value="GST_N"/>
    <property type="match status" value="1"/>
</dbReference>
<dbReference type="FunFam" id="3.40.30.10:FF:000035">
    <property type="entry name" value="hematopoietic prostaglandin D synthase"/>
    <property type="match status" value="1"/>
</dbReference>
<comment type="caution">
    <text evidence="3">The sequence shown here is derived from an EMBL/GenBank/DDBJ whole genome shotgun (WGS) entry which is preliminary data.</text>
</comment>
<reference evidence="3" key="1">
    <citation type="submission" date="2021-10" db="EMBL/GenBank/DDBJ databases">
        <title>Tropical sea cucumber genome reveals ecological adaptation and Cuvierian tubules defense mechanism.</title>
        <authorList>
            <person name="Chen T."/>
        </authorList>
    </citation>
    <scope>NUCLEOTIDE SEQUENCE</scope>
    <source>
        <strain evidence="3">Nanhai2018</strain>
        <tissue evidence="3">Muscle</tissue>
    </source>
</reference>
<dbReference type="PROSITE" id="PS50405">
    <property type="entry name" value="GST_CTER"/>
    <property type="match status" value="1"/>
</dbReference>
<dbReference type="SFLD" id="SFLDS00019">
    <property type="entry name" value="Glutathione_Transferase_(cytos"/>
    <property type="match status" value="1"/>
</dbReference>
<dbReference type="InterPro" id="IPR004045">
    <property type="entry name" value="Glutathione_S-Trfase_N"/>
</dbReference>
<dbReference type="Gene3D" id="3.40.30.10">
    <property type="entry name" value="Glutaredoxin"/>
    <property type="match status" value="1"/>
</dbReference>
<evidence type="ECO:0000313" key="3">
    <source>
        <dbReference type="EMBL" id="KAJ8026822.1"/>
    </source>
</evidence>
<evidence type="ECO:0000313" key="4">
    <source>
        <dbReference type="Proteomes" id="UP001152320"/>
    </source>
</evidence>
<dbReference type="InterPro" id="IPR040079">
    <property type="entry name" value="Glutathione_S-Trfase"/>
</dbReference>
<evidence type="ECO:0000259" key="1">
    <source>
        <dbReference type="PROSITE" id="PS50404"/>
    </source>
</evidence>
<dbReference type="PANTHER" id="PTHR11571:SF150">
    <property type="entry name" value="GLUTATHIONE S-TRANSFERASE"/>
    <property type="match status" value="1"/>
</dbReference>
<dbReference type="AlphaFoldDB" id="A0A9Q1BIG9"/>
<dbReference type="InterPro" id="IPR004046">
    <property type="entry name" value="GST_C"/>
</dbReference>
<dbReference type="SFLD" id="SFLDG01205">
    <property type="entry name" value="AMPS.1"/>
    <property type="match status" value="1"/>
</dbReference>
<dbReference type="FunFam" id="1.20.1050.10:FF:000030">
    <property type="entry name" value="Glutathione S-transferase S1"/>
    <property type="match status" value="1"/>
</dbReference>
<organism evidence="3 4">
    <name type="scientific">Holothuria leucospilota</name>
    <name type="common">Black long sea cucumber</name>
    <name type="synonym">Mertensiothuria leucospilota</name>
    <dbReference type="NCBI Taxonomy" id="206669"/>
    <lineage>
        <taxon>Eukaryota</taxon>
        <taxon>Metazoa</taxon>
        <taxon>Echinodermata</taxon>
        <taxon>Eleutherozoa</taxon>
        <taxon>Echinozoa</taxon>
        <taxon>Holothuroidea</taxon>
        <taxon>Aspidochirotacea</taxon>
        <taxon>Aspidochirotida</taxon>
        <taxon>Holothuriidae</taxon>
        <taxon>Holothuria</taxon>
    </lineage>
</organism>
<dbReference type="PROSITE" id="PS50404">
    <property type="entry name" value="GST_NTER"/>
    <property type="match status" value="1"/>
</dbReference>
<dbReference type="InterPro" id="IPR050213">
    <property type="entry name" value="GST_superfamily"/>
</dbReference>
<dbReference type="SUPFAM" id="SSF52833">
    <property type="entry name" value="Thioredoxin-like"/>
    <property type="match status" value="1"/>
</dbReference>
<name>A0A9Q1BIG9_HOLLE</name>
<feature type="domain" description="GST N-terminal" evidence="1">
    <location>
        <begin position="2"/>
        <end position="79"/>
    </location>
</feature>